<feature type="chain" id="PRO_5046464844" evidence="1">
    <location>
        <begin position="21"/>
        <end position="224"/>
    </location>
</feature>
<accession>A0ABS5IES7</accession>
<name>A0ABS5IES7_9PROT</name>
<gene>
    <name evidence="2" type="ORF">KEC16_14450</name>
</gene>
<evidence type="ECO:0000313" key="2">
    <source>
        <dbReference type="EMBL" id="MBR9972921.1"/>
    </source>
</evidence>
<protein>
    <submittedName>
        <fullName evidence="2">Uncharacterized protein</fullName>
    </submittedName>
</protein>
<comment type="caution">
    <text evidence="2">The sequence shown here is derived from an EMBL/GenBank/DDBJ whole genome shotgun (WGS) entry which is preliminary data.</text>
</comment>
<keyword evidence="1" id="KW-0732">Signal</keyword>
<dbReference type="Proteomes" id="UP000680714">
    <property type="component" value="Unassembled WGS sequence"/>
</dbReference>
<feature type="signal peptide" evidence="1">
    <location>
        <begin position="1"/>
        <end position="20"/>
    </location>
</feature>
<sequence>MRFGFLAFAATLAVTVPAFAQTAAEQPAPAAQPQNAAQRFEAYATSEGYKKAIGQMAVMGASVSNPACKDQKAMNRAELIFYAYPQFDQGLHPVSGIWQDRIRMDSCGKTAYQNILMEAQPSAQPKIALMMPGLSAATPPTQNLVLKDVIGGLAAKKCTDVSQIIPFDTVVSKETKPRKVNPKGVLIEGAWQEVWTFQACGKTVKATVDFTANGKGGMTHKVKL</sequence>
<reference evidence="2 3" key="1">
    <citation type="submission" date="2021-04" db="EMBL/GenBank/DDBJ databases">
        <title>Magnetospirillum sulfuroxidans sp. nov., a facultative chemolithoautotrophic sulfur-oxidizing alphaproteobacterium isolated from freshwater sediment and proposals for Paramagetospirillum gen. nov., and Magnetospirillaceae fam. nov.</title>
        <authorList>
            <person name="Koziaeva V."/>
            <person name="Geelhoed J.S."/>
            <person name="Sorokin D.Y."/>
            <person name="Grouzdev D.S."/>
        </authorList>
    </citation>
    <scope>NUCLEOTIDE SEQUENCE [LARGE SCALE GENOMIC DNA]</scope>
    <source>
        <strain evidence="2 3">J10</strain>
    </source>
</reference>
<dbReference type="EMBL" id="JAGTUF010000015">
    <property type="protein sequence ID" value="MBR9972921.1"/>
    <property type="molecule type" value="Genomic_DNA"/>
</dbReference>
<evidence type="ECO:0000313" key="3">
    <source>
        <dbReference type="Proteomes" id="UP000680714"/>
    </source>
</evidence>
<evidence type="ECO:0000256" key="1">
    <source>
        <dbReference type="SAM" id="SignalP"/>
    </source>
</evidence>
<dbReference type="RefSeq" id="WP_211550159.1">
    <property type="nucleotide sequence ID" value="NZ_JAGTUF010000015.1"/>
</dbReference>
<keyword evidence="3" id="KW-1185">Reference proteome</keyword>
<organism evidence="2 3">
    <name type="scientific">Magnetospirillum sulfuroxidans</name>
    <dbReference type="NCBI Taxonomy" id="611300"/>
    <lineage>
        <taxon>Bacteria</taxon>
        <taxon>Pseudomonadati</taxon>
        <taxon>Pseudomonadota</taxon>
        <taxon>Alphaproteobacteria</taxon>
        <taxon>Rhodospirillales</taxon>
        <taxon>Rhodospirillaceae</taxon>
        <taxon>Magnetospirillum</taxon>
    </lineage>
</organism>
<proteinExistence type="predicted"/>